<proteinExistence type="predicted"/>
<organism evidence="1 2">
    <name type="scientific">Saccharopolyspora endophytica</name>
    <dbReference type="NCBI Taxonomy" id="543886"/>
    <lineage>
        <taxon>Bacteria</taxon>
        <taxon>Bacillati</taxon>
        <taxon>Actinomycetota</taxon>
        <taxon>Actinomycetes</taxon>
        <taxon>Pseudonocardiales</taxon>
        <taxon>Pseudonocardiaceae</taxon>
        <taxon>Saccharopolyspora</taxon>
    </lineage>
</organism>
<dbReference type="RefSeq" id="WP_210971675.1">
    <property type="nucleotide sequence ID" value="NZ_JAGPXE010000009.1"/>
</dbReference>
<evidence type="ECO:0000313" key="1">
    <source>
        <dbReference type="EMBL" id="MBQ0926534.1"/>
    </source>
</evidence>
<protein>
    <submittedName>
        <fullName evidence="1">Uncharacterized protein</fullName>
    </submittedName>
</protein>
<comment type="caution">
    <text evidence="1">The sequence shown here is derived from an EMBL/GenBank/DDBJ whole genome shotgun (WGS) entry which is preliminary data.</text>
</comment>
<sequence length="259" mass="28382">MPQDVLGRLLFAAQQDLAADQVWPAAAAAIEVLWWHDRFSDAQSLAEDTISRFGSAPGTLFDHDMPFDEAILIGATESGEDPRAVLGRVGEHVPADSTLGKRLTWLQGELAKEQPAHSLITGFDADLYSPLPARPLRGADAELAERDPDSLSGSEQRRLWGASRRSRQPHIAFTLHDAGVEPQDWQMSFWLARQLIKASRVEEAGAVLLTSLDLWFAEQPWHVTPAGITTQPDMRAAVTPELRGAVLDQIDLEAVPGVE</sequence>
<keyword evidence="2" id="KW-1185">Reference proteome</keyword>
<dbReference type="Proteomes" id="UP000674084">
    <property type="component" value="Unassembled WGS sequence"/>
</dbReference>
<evidence type="ECO:0000313" key="2">
    <source>
        <dbReference type="Proteomes" id="UP000674084"/>
    </source>
</evidence>
<name>A0ABS5DJS0_9PSEU</name>
<dbReference type="EMBL" id="JAGPXE010000009">
    <property type="protein sequence ID" value="MBQ0926534.1"/>
    <property type="molecule type" value="Genomic_DNA"/>
</dbReference>
<accession>A0ABS5DJS0</accession>
<reference evidence="1 2" key="1">
    <citation type="submission" date="2021-04" db="EMBL/GenBank/DDBJ databases">
        <title>Whole-genome sequencing of Saccharopolyspora endophytica KCTC 19397.</title>
        <authorList>
            <person name="Ay H."/>
            <person name="Saygin H."/>
            <person name="Sahin N."/>
        </authorList>
    </citation>
    <scope>NUCLEOTIDE SEQUENCE [LARGE SCALE GENOMIC DNA]</scope>
    <source>
        <strain evidence="1 2">KCTC 19397</strain>
    </source>
</reference>
<gene>
    <name evidence="1" type="ORF">KBO27_21515</name>
</gene>